<organism evidence="2 3">
    <name type="scientific">Pseudorhodobacter turbinis</name>
    <dbReference type="NCBI Taxonomy" id="2500533"/>
    <lineage>
        <taxon>Bacteria</taxon>
        <taxon>Pseudomonadati</taxon>
        <taxon>Pseudomonadota</taxon>
        <taxon>Alphaproteobacteria</taxon>
        <taxon>Rhodobacterales</taxon>
        <taxon>Paracoccaceae</taxon>
        <taxon>Pseudorhodobacter</taxon>
    </lineage>
</organism>
<feature type="transmembrane region" description="Helical" evidence="1">
    <location>
        <begin position="215"/>
        <end position="235"/>
    </location>
</feature>
<keyword evidence="1" id="KW-1133">Transmembrane helix</keyword>
<keyword evidence="1" id="KW-0472">Membrane</keyword>
<feature type="transmembrane region" description="Helical" evidence="1">
    <location>
        <begin position="144"/>
        <end position="161"/>
    </location>
</feature>
<dbReference type="Pfam" id="PF05940">
    <property type="entry name" value="NnrS"/>
    <property type="match status" value="1"/>
</dbReference>
<dbReference type="OrthoDB" id="9770040at2"/>
<feature type="transmembrane region" description="Helical" evidence="1">
    <location>
        <begin position="12"/>
        <end position="36"/>
    </location>
</feature>
<feature type="transmembrane region" description="Helical" evidence="1">
    <location>
        <begin position="113"/>
        <end position="132"/>
    </location>
</feature>
<proteinExistence type="predicted"/>
<gene>
    <name evidence="2" type="ORF">EOK75_11560</name>
</gene>
<keyword evidence="1" id="KW-0812">Transmembrane</keyword>
<feature type="transmembrane region" description="Helical" evidence="1">
    <location>
        <begin position="271"/>
        <end position="295"/>
    </location>
</feature>
<dbReference type="InterPro" id="IPR010266">
    <property type="entry name" value="NnrS"/>
</dbReference>
<reference evidence="2 3" key="1">
    <citation type="submission" date="2019-05" db="EMBL/GenBank/DDBJ databases">
        <title>Pseudorhodobacter turbinis sp. nov., isolated from the gut of the Korean turban shell.</title>
        <authorList>
            <person name="Jeong Y.-S."/>
            <person name="Kang W.-R."/>
            <person name="Bae J.-W."/>
        </authorList>
    </citation>
    <scope>NUCLEOTIDE SEQUENCE [LARGE SCALE GENOMIC DNA]</scope>
    <source>
        <strain evidence="2 3">S12M18</strain>
    </source>
</reference>
<protein>
    <submittedName>
        <fullName evidence="2">NnrS family protein</fullName>
    </submittedName>
</protein>
<name>A0A4P8EGM9_9RHOB</name>
<evidence type="ECO:0000313" key="3">
    <source>
        <dbReference type="Proteomes" id="UP000298631"/>
    </source>
</evidence>
<feature type="transmembrane region" description="Helical" evidence="1">
    <location>
        <begin position="88"/>
        <end position="107"/>
    </location>
</feature>
<feature type="transmembrane region" description="Helical" evidence="1">
    <location>
        <begin position="173"/>
        <end position="194"/>
    </location>
</feature>
<feature type="transmembrane region" description="Helical" evidence="1">
    <location>
        <begin position="241"/>
        <end position="259"/>
    </location>
</feature>
<accession>A0A4P8EGM9</accession>
<dbReference type="Proteomes" id="UP000298631">
    <property type="component" value="Chromosome"/>
</dbReference>
<dbReference type="AlphaFoldDB" id="A0A4P8EGM9"/>
<evidence type="ECO:0000313" key="2">
    <source>
        <dbReference type="EMBL" id="QCO56310.1"/>
    </source>
</evidence>
<feature type="transmembrane region" description="Helical" evidence="1">
    <location>
        <begin position="301"/>
        <end position="323"/>
    </location>
</feature>
<dbReference type="RefSeq" id="WP_137194093.1">
    <property type="nucleotide sequence ID" value="NZ_CP039964.1"/>
</dbReference>
<keyword evidence="3" id="KW-1185">Reference proteome</keyword>
<sequence length="399" mass="42354">MPTLKRFFSDGYRVFFLAAALFAVLSIAVWEGWLVIQAMGGMVDLPPRPAPHLWHAHEMIFGFGAAAVGGFFLTAVPNWTGAKAAPHVFIAVVAGLWLLGRLALWYSSVLPPVVVAVADLAFVPVLMLKVLVQLLHKPKPQQMVFMVILSLYWAANLMVHLEWGELLQDGVWAGLRMGLVTLCAMIMVLGGRVTPGFTRNAMVRAGREHGLPHNPAPLAAFAIAAALTQPAGYLLGLPDGIMGATAIAAGIAGLARVALWRGLWTWKQPILWVLHLGYALNAAGFLALGLADIGIGTEVAALHILGIGGVGTMTYAVMSRAILGHSGRALVAPRGVAVGYALIPLAVLARIIGSVLPALYYPAVLTAGALWIIAFALFAACLWGPIWGPRANRTEKATQ</sequence>
<dbReference type="EMBL" id="CP039964">
    <property type="protein sequence ID" value="QCO56310.1"/>
    <property type="molecule type" value="Genomic_DNA"/>
</dbReference>
<evidence type="ECO:0000256" key="1">
    <source>
        <dbReference type="SAM" id="Phobius"/>
    </source>
</evidence>
<dbReference type="KEGG" id="pseb:EOK75_11560"/>
<feature type="transmembrane region" description="Helical" evidence="1">
    <location>
        <begin position="359"/>
        <end position="383"/>
    </location>
</feature>
<feature type="transmembrane region" description="Helical" evidence="1">
    <location>
        <begin position="335"/>
        <end position="353"/>
    </location>
</feature>
<feature type="transmembrane region" description="Helical" evidence="1">
    <location>
        <begin position="56"/>
        <end position="76"/>
    </location>
</feature>